<feature type="compositionally biased region" description="Basic and acidic residues" evidence="3">
    <location>
        <begin position="79"/>
        <end position="89"/>
    </location>
</feature>
<feature type="compositionally biased region" description="Basic and acidic residues" evidence="3">
    <location>
        <begin position="477"/>
        <end position="488"/>
    </location>
</feature>
<evidence type="ECO:0000259" key="4">
    <source>
        <dbReference type="PROSITE" id="PS50002"/>
    </source>
</evidence>
<feature type="domain" description="SH3" evidence="4">
    <location>
        <begin position="3"/>
        <end position="67"/>
    </location>
</feature>
<evidence type="ECO:0000313" key="6">
    <source>
        <dbReference type="Proteomes" id="UP000324241"/>
    </source>
</evidence>
<dbReference type="Pfam" id="PF25459">
    <property type="entry name" value="AIM3_BBC1_C"/>
    <property type="match status" value="1"/>
</dbReference>
<dbReference type="GeneID" id="54325936"/>
<feature type="region of interest" description="Disordered" evidence="3">
    <location>
        <begin position="59"/>
        <end position="939"/>
    </location>
</feature>
<feature type="compositionally biased region" description="Pro residues" evidence="3">
    <location>
        <begin position="848"/>
        <end position="864"/>
    </location>
</feature>
<feature type="compositionally biased region" description="Polar residues" evidence="3">
    <location>
        <begin position="655"/>
        <end position="666"/>
    </location>
</feature>
<feature type="compositionally biased region" description="Gly residues" evidence="3">
    <location>
        <begin position="452"/>
        <end position="463"/>
    </location>
</feature>
<dbReference type="InterPro" id="IPR057402">
    <property type="entry name" value="AIM3_BBC1_C"/>
</dbReference>
<feature type="compositionally biased region" description="Low complexity" evidence="3">
    <location>
        <begin position="166"/>
        <end position="177"/>
    </location>
</feature>
<feature type="compositionally biased region" description="Basic and acidic residues" evidence="3">
    <location>
        <begin position="251"/>
        <end position="265"/>
    </location>
</feature>
<feature type="compositionally biased region" description="Pro residues" evidence="3">
    <location>
        <begin position="557"/>
        <end position="577"/>
    </location>
</feature>
<feature type="compositionally biased region" description="Pro residues" evidence="3">
    <location>
        <begin position="778"/>
        <end position="800"/>
    </location>
</feature>
<dbReference type="AlphaFoldDB" id="A0A5M9N7I9"/>
<feature type="compositionally biased region" description="Acidic residues" evidence="3">
    <location>
        <begin position="418"/>
        <end position="434"/>
    </location>
</feature>
<reference evidence="5 6" key="1">
    <citation type="submission" date="2019-08" db="EMBL/GenBank/DDBJ databases">
        <title>The genome sequence of a newly discovered highly antifungal drug resistant Aspergillus species, Aspergillus tanneri NIH 1004.</title>
        <authorList>
            <person name="Mounaud S."/>
            <person name="Singh I."/>
            <person name="Joardar V."/>
            <person name="Pakala S."/>
            <person name="Pakala S."/>
            <person name="Venepally P."/>
            <person name="Chung J.K."/>
            <person name="Losada L."/>
            <person name="Nierman W.C."/>
        </authorList>
    </citation>
    <scope>NUCLEOTIDE SEQUENCE [LARGE SCALE GENOMIC DNA]</scope>
    <source>
        <strain evidence="5 6">NIH1004</strain>
    </source>
</reference>
<sequence length="1200" mass="130341">MSSPPFTVRAVFEYSSSHDDDLNFSIGQVITVTEEEDAEWYFGEYTDESGSKIEGIFPKNFVERYDPPAPPRPARPSRPKKDAEPKAEPEPEPGPEPSPAAIETPAAEPQSLLEPEAEHVPPAASLVNASEPLRSPPAPVETPVSEVPSPPQLMRASAPQPPPPTAASELPAPKLSSKPPPPAIVEKPTGSSFRDRIAAFNKPAAPPVAPFKPGGWSSQNTTSFIKKPFVAPPPSKNAYVPPPKEAPPKIYRREEDPEVQERIARETPVSESRPGPSENTEEATEDQPKPTSLKERIALLQKQQMEQAARHAEAAQKKDKSKRPPKGRTEFHEEATAPEDQGVEMAEPIEAARDTSADTLASDTNDADDSATADTEDAEETSTSKEDYDDRARAESQRATQPHDEPKSPESVKHEDARENEEEEEEEDDEEEIDPEVKRKMELRERMAKMSGGMGMMGFFGPPGGMPVPGAARKPKPQVEPERKKTGDSEGAAPAPAPPVPIMALPGINTGKPAAVEKDENEAPATPLTEQHPTHEVPDVEDIKPLRRTSTDRPPQERPAPPPPPMETRPVPPPVPSHVPQDRPVSPPPVPGPRPLPPSAKSATLADPGEEPDDELSVHARNLSLNAVAADQSAASPPVQAPPVPGHLDTRRSSTYDATSPKSPTHLSEKRLSRPPPPPVPTSPPMPPQSRPAPPPPPGQIRRASTSESRTSNVSQPRQAGDEIEGEVTEYEGDYDTDIASGAKFKDALKAHGRDSSLDEGTVTDQHQPQSPSSPQETRPPPPPPPSAPRAVPPPPPAQPPKSAGRASMETPRAPPPPPPHMDSLQGEDDDEYDPYRYTAPQHGLPQPRAPPVPTGRPELPPSIQPEHTGDDSDDLYDASPVQAPPEVPPPAPSGKRISMAPPPPSHLPAAQPPPSRSSRASLDIPRGQPNIRRSMDVARPSIDQGFIAMDVDLAESSLWWSQPSTPPPMFQNRKDLFFEVEESSSSKRGGKTTVTKDVYILFVDYSQTVITVNYDARNPSDVSLEQRHEPPPLQPRQDQLENAHHQIGTQIANAVSAVQNTTVADGTPFGLVQHLLNPIKEALLPVGTRAYGALVYSNLANASVQQNDEIRAGDIVSFRNARFQGHRGTMHQKYSSEVGKPDHVGIVVDWDGTKKKIRAWEQGRESKKVKVESFKLNDLRSGECKVWRIMPRSWVGWEN</sequence>
<dbReference type="InterPro" id="IPR035552">
    <property type="entry name" value="Mti1_SH3"/>
</dbReference>
<organism evidence="5 6">
    <name type="scientific">Aspergillus tanneri</name>
    <dbReference type="NCBI Taxonomy" id="1220188"/>
    <lineage>
        <taxon>Eukaryota</taxon>
        <taxon>Fungi</taxon>
        <taxon>Dikarya</taxon>
        <taxon>Ascomycota</taxon>
        <taxon>Pezizomycotina</taxon>
        <taxon>Eurotiomycetes</taxon>
        <taxon>Eurotiomycetidae</taxon>
        <taxon>Eurotiales</taxon>
        <taxon>Aspergillaceae</taxon>
        <taxon>Aspergillus</taxon>
        <taxon>Aspergillus subgen. Circumdati</taxon>
    </lineage>
</organism>
<feature type="compositionally biased region" description="Low complexity" evidence="3">
    <location>
        <begin position="627"/>
        <end position="638"/>
    </location>
</feature>
<dbReference type="Pfam" id="PF00018">
    <property type="entry name" value="SH3_1"/>
    <property type="match status" value="1"/>
</dbReference>
<feature type="compositionally biased region" description="Polar residues" evidence="3">
    <location>
        <begin position="703"/>
        <end position="718"/>
    </location>
</feature>
<feature type="compositionally biased region" description="Pro residues" evidence="3">
    <location>
        <begin position="67"/>
        <end position="76"/>
    </location>
</feature>
<feature type="compositionally biased region" description="Low complexity" evidence="3">
    <location>
        <begin position="768"/>
        <end position="777"/>
    </location>
</feature>
<feature type="compositionally biased region" description="Acidic residues" evidence="3">
    <location>
        <begin position="722"/>
        <end position="737"/>
    </location>
</feature>
<dbReference type="EMBL" id="QUQM01000001">
    <property type="protein sequence ID" value="KAA8650547.1"/>
    <property type="molecule type" value="Genomic_DNA"/>
</dbReference>
<feature type="compositionally biased region" description="Pro residues" evidence="3">
    <location>
        <begin position="883"/>
        <end position="893"/>
    </location>
</feature>
<dbReference type="VEuPathDB" id="FungiDB:EYZ11_002094"/>
<dbReference type="OrthoDB" id="207120at2759"/>
<feature type="compositionally biased region" description="Basic and acidic residues" evidence="3">
    <location>
        <begin position="308"/>
        <end position="318"/>
    </location>
</feature>
<feature type="compositionally biased region" description="Pro residues" evidence="3">
    <location>
        <begin position="230"/>
        <end position="245"/>
    </location>
</feature>
<dbReference type="InterPro" id="IPR001452">
    <property type="entry name" value="SH3_domain"/>
</dbReference>
<feature type="compositionally biased region" description="Basic and acidic residues" evidence="3">
    <location>
        <begin position="435"/>
        <end position="448"/>
    </location>
</feature>
<feature type="compositionally biased region" description="Basic and acidic residues" evidence="3">
    <location>
        <begin position="286"/>
        <end position="297"/>
    </location>
</feature>
<dbReference type="InterPro" id="IPR036028">
    <property type="entry name" value="SH3-like_dom_sf"/>
</dbReference>
<dbReference type="SMART" id="SM00326">
    <property type="entry name" value="SH3"/>
    <property type="match status" value="1"/>
</dbReference>
<dbReference type="PROSITE" id="PS50002">
    <property type="entry name" value="SH3"/>
    <property type="match status" value="1"/>
</dbReference>
<evidence type="ECO:0000256" key="2">
    <source>
        <dbReference type="PROSITE-ProRule" id="PRU00192"/>
    </source>
</evidence>
<feature type="compositionally biased region" description="Pro residues" evidence="3">
    <location>
        <begin position="674"/>
        <end position="699"/>
    </location>
</feature>
<evidence type="ECO:0000313" key="5">
    <source>
        <dbReference type="EMBL" id="KAA8650547.1"/>
    </source>
</evidence>
<proteinExistence type="predicted"/>
<dbReference type="Proteomes" id="UP000324241">
    <property type="component" value="Unassembled WGS sequence"/>
</dbReference>
<gene>
    <name evidence="5" type="ORF">ATNIH1004_003234</name>
</gene>
<dbReference type="SUPFAM" id="SSF50044">
    <property type="entry name" value="SH3-domain"/>
    <property type="match status" value="1"/>
</dbReference>
<dbReference type="RefSeq" id="XP_033429908.1">
    <property type="nucleotide sequence ID" value="XM_033567913.1"/>
</dbReference>
<feature type="compositionally biased region" description="Pro residues" evidence="3">
    <location>
        <begin position="585"/>
        <end position="598"/>
    </location>
</feature>
<keyword evidence="1 2" id="KW-0728">SH3 domain</keyword>
<evidence type="ECO:0000256" key="3">
    <source>
        <dbReference type="SAM" id="MobiDB-lite"/>
    </source>
</evidence>
<feature type="compositionally biased region" description="Acidic residues" evidence="3">
    <location>
        <begin position="365"/>
        <end position="380"/>
    </location>
</feature>
<evidence type="ECO:0000256" key="1">
    <source>
        <dbReference type="ARBA" id="ARBA00022443"/>
    </source>
</evidence>
<feature type="compositionally biased region" description="Pro residues" evidence="3">
    <location>
        <begin position="901"/>
        <end position="916"/>
    </location>
</feature>
<feature type="compositionally biased region" description="Basic and acidic residues" evidence="3">
    <location>
        <begin position="382"/>
        <end position="417"/>
    </location>
</feature>
<dbReference type="Gene3D" id="2.30.30.40">
    <property type="entry name" value="SH3 Domains"/>
    <property type="match status" value="1"/>
</dbReference>
<dbReference type="VEuPathDB" id="FungiDB:EYZ11_002104"/>
<accession>A0A5M9N7I9</accession>
<dbReference type="CDD" id="cd11887">
    <property type="entry name" value="SH3_Bbc1"/>
    <property type="match status" value="1"/>
</dbReference>
<name>A0A5M9N7I9_9EURO</name>
<protein>
    <recommendedName>
        <fullName evidence="4">SH3 domain-containing protein</fullName>
    </recommendedName>
</protein>
<comment type="caution">
    <text evidence="5">The sequence shown here is derived from an EMBL/GenBank/DDBJ whole genome shotgun (WGS) entry which is preliminary data.</text>
</comment>
<dbReference type="PANTHER" id="PTHR46026">
    <property type="entry name" value="RHO-TYPE GUANINE NUCLEOTIDE EXCHANGE FACTOR, ISOFORM F"/>
    <property type="match status" value="1"/>
</dbReference>
<dbReference type="PANTHER" id="PTHR46026:SF1">
    <property type="entry name" value="RHO-TYPE GUANINE NUCLEOTIDE EXCHANGE FACTOR, ISOFORM F"/>
    <property type="match status" value="1"/>
</dbReference>
<feature type="compositionally biased region" description="Basic and acidic residues" evidence="3">
    <location>
        <begin position="744"/>
        <end position="757"/>
    </location>
</feature>
<feature type="compositionally biased region" description="Basic and acidic residues" evidence="3">
    <location>
        <begin position="532"/>
        <end position="556"/>
    </location>
</feature>